<dbReference type="InterPro" id="IPR010869">
    <property type="entry name" value="DUF1501"/>
</dbReference>
<dbReference type="EMBL" id="JADWDC010000024">
    <property type="protein sequence ID" value="MCC0177540.1"/>
    <property type="molecule type" value="Genomic_DNA"/>
</dbReference>
<evidence type="ECO:0000313" key="2">
    <source>
        <dbReference type="Proteomes" id="UP000729733"/>
    </source>
</evidence>
<organism evidence="1 2">
    <name type="scientific">Waterburya agarophytonicola KI4</name>
    <dbReference type="NCBI Taxonomy" id="2874699"/>
    <lineage>
        <taxon>Bacteria</taxon>
        <taxon>Bacillati</taxon>
        <taxon>Cyanobacteriota</taxon>
        <taxon>Cyanophyceae</taxon>
        <taxon>Pleurocapsales</taxon>
        <taxon>Hyellaceae</taxon>
        <taxon>Waterburya</taxon>
        <taxon>Waterburya agarophytonicola</taxon>
    </lineage>
</organism>
<gene>
    <name evidence="1" type="ORF">I4641_11180</name>
</gene>
<comment type="caution">
    <text evidence="1">The sequence shown here is derived from an EMBL/GenBank/DDBJ whole genome shotgun (WGS) entry which is preliminary data.</text>
</comment>
<dbReference type="PANTHER" id="PTHR43737:SF1">
    <property type="entry name" value="DUF1501 DOMAIN-CONTAINING PROTEIN"/>
    <property type="match status" value="1"/>
</dbReference>
<dbReference type="AlphaFoldDB" id="A0A964BQH0"/>
<keyword evidence="2" id="KW-1185">Reference proteome</keyword>
<sequence>MKRRNFLTALSYSTAGMLIPVGLNSCVAQTDAQTSRPKRLVVIFLRGAIDGLNVVVPHQDADYYRSRPTIALPYPHEKNGVLDLDGFFGLHPELQDLMPLWQQKSLAFVHASGTQITERSHFQAQDYMESGTPGVKTTPDGWMNRLLAELPQEKPTQALNVGVTTPLILKGQMKIANLKPGKNSTARISTDNPYVNRAFNSLYSGTDDLSRAYQDGLKTREIVIAELNQEMISASGGATNVNAFVDDAAEVARLMVGNTRTQLAFMDVGGWDTHINQKAMHNRLLPDLGRGLATLVKGLEPIYADTAIVVMSEFGRTVKENGNGGTDHGHGNAMWLLGGAIRGGEIYGEWLGLKQSVLHQNRDLSVTTDFREVLGLILQQHLSVSHNSLNRVFPDYKLTNKIDFFA</sequence>
<proteinExistence type="predicted"/>
<dbReference type="Proteomes" id="UP000729733">
    <property type="component" value="Unassembled WGS sequence"/>
</dbReference>
<protein>
    <submittedName>
        <fullName evidence="1">DUF1501 domain-containing protein</fullName>
    </submittedName>
</protein>
<accession>A0A964BQH0</accession>
<reference evidence="1" key="1">
    <citation type="journal article" date="2021" name="Antonie Van Leeuwenhoek">
        <title>Draft genome and description of Waterburya agarophytonicola gen. nov. sp. nov. (Pleurocapsales, Cyanobacteria): a seaweed symbiont.</title>
        <authorList>
            <person name="Bonthond G."/>
            <person name="Shalygin S."/>
            <person name="Bayer T."/>
            <person name="Weinberger F."/>
        </authorList>
    </citation>
    <scope>NUCLEOTIDE SEQUENCE</scope>
    <source>
        <strain evidence="1">KI4</strain>
    </source>
</reference>
<dbReference type="PANTHER" id="PTHR43737">
    <property type="entry name" value="BLL7424 PROTEIN"/>
    <property type="match status" value="1"/>
</dbReference>
<name>A0A964BQH0_9CYAN</name>
<dbReference type="Pfam" id="PF07394">
    <property type="entry name" value="DUF1501"/>
    <property type="match status" value="1"/>
</dbReference>
<dbReference type="RefSeq" id="WP_229640604.1">
    <property type="nucleotide sequence ID" value="NZ_JADWDC010000024.1"/>
</dbReference>
<evidence type="ECO:0000313" key="1">
    <source>
        <dbReference type="EMBL" id="MCC0177540.1"/>
    </source>
</evidence>